<dbReference type="Pfam" id="PF12230">
    <property type="entry name" value="PRP21_like_P"/>
    <property type="match status" value="1"/>
</dbReference>
<dbReference type="PANTHER" id="PTHR15316">
    <property type="entry name" value="SPLICEOSOME ASSOCIATED PROTEIN 114/SWAP SPLICING FACTOR-RELATED"/>
    <property type="match status" value="1"/>
</dbReference>
<evidence type="ECO:0000256" key="6">
    <source>
        <dbReference type="ARBA" id="ARBA00023242"/>
    </source>
</evidence>
<name>A0A875RNX8_EENNA</name>
<dbReference type="SUPFAM" id="SSF109905">
    <property type="entry name" value="Surp module (SWAP domain)"/>
    <property type="match status" value="2"/>
</dbReference>
<evidence type="ECO:0000313" key="9">
    <source>
        <dbReference type="EMBL" id="QPG74270.1"/>
    </source>
</evidence>
<dbReference type="InterPro" id="IPR000061">
    <property type="entry name" value="Surp"/>
</dbReference>
<dbReference type="InterPro" id="IPR045146">
    <property type="entry name" value="SF3A1"/>
</dbReference>
<dbReference type="OrthoDB" id="447637at2759"/>
<dbReference type="GO" id="GO:0003723">
    <property type="term" value="F:RNA binding"/>
    <property type="evidence" value="ECO:0007669"/>
    <property type="project" value="InterPro"/>
</dbReference>
<dbReference type="PANTHER" id="PTHR15316:SF1">
    <property type="entry name" value="SPLICING FACTOR 3A SUBUNIT 1"/>
    <property type="match status" value="1"/>
</dbReference>
<reference evidence="9" key="1">
    <citation type="submission" date="2020-10" db="EMBL/GenBank/DDBJ databases">
        <authorList>
            <person name="Roach M.J.R."/>
        </authorList>
    </citation>
    <scope>NUCLEOTIDE SEQUENCE</scope>
    <source>
        <strain evidence="9">CBS 1945</strain>
    </source>
</reference>
<dbReference type="EMBL" id="CP064812">
    <property type="protein sequence ID" value="QPG74270.1"/>
    <property type="molecule type" value="Genomic_DNA"/>
</dbReference>
<dbReference type="AlphaFoldDB" id="A0A875RNX8"/>
<dbReference type="Gene3D" id="1.10.10.790">
    <property type="entry name" value="Surp module"/>
    <property type="match status" value="2"/>
</dbReference>
<dbReference type="InterPro" id="IPR022030">
    <property type="entry name" value="SF3A1_dom"/>
</dbReference>
<evidence type="ECO:0000256" key="3">
    <source>
        <dbReference type="ARBA" id="ARBA00022728"/>
    </source>
</evidence>
<protein>
    <recommendedName>
        <fullName evidence="8">SURP motif domain-containing protein</fullName>
    </recommendedName>
</protein>
<sequence>MSSSLPVGITVPPPEVRLMIEKTAGYVSRNGASFEQRIKAKEATNYKFQFLLDNDPYNGYYKYVLKEIKDGNFNQVNAAPGGIKVDTATEENDEAADTLKEPPALEFLPDERDLKLAPVDLSAIKLAAQLVAVNEDSFIELLLEFGGKNEMIGTQLQFLNESHSLHKTFVFYLRCYKKILNEKEQIETKFGKFDQVEFLDRCFQRAEYEKKQKTESAKKQGQQEKEMIEYASIDWQDFFVVETVEFTDLDDVAQLETPLNRNELEYRSLIQKKASSLIEEAPPDYEDNQNEAHQYREKSLRPSPHRPTSHRPVPQGIKILAPGESRLKRNHEGNQYDSVTREKLLRCPLTGKLIPESKFARHISILLRDPKYKQEKQRYEAKFRYGTNLVPEQIYENIKSLVDETEDDHDSKKRKVIWNGSDSTISQTKRQAYRNRDYQEEKRSKREREEELNHIGPKRA</sequence>
<dbReference type="GO" id="GO:0005686">
    <property type="term" value="C:U2 snRNP"/>
    <property type="evidence" value="ECO:0007669"/>
    <property type="project" value="TreeGrafter"/>
</dbReference>
<feature type="region of interest" description="Disordered" evidence="7">
    <location>
        <begin position="404"/>
        <end position="460"/>
    </location>
</feature>
<accession>A0A875RNX8</accession>
<dbReference type="SMART" id="SM00648">
    <property type="entry name" value="SWAP"/>
    <property type="match status" value="2"/>
</dbReference>
<feature type="region of interest" description="Disordered" evidence="7">
    <location>
        <begin position="280"/>
        <end position="316"/>
    </location>
</feature>
<keyword evidence="5" id="KW-0508">mRNA splicing</keyword>
<evidence type="ECO:0000259" key="8">
    <source>
        <dbReference type="PROSITE" id="PS50128"/>
    </source>
</evidence>
<proteinExistence type="predicted"/>
<dbReference type="Pfam" id="PF01805">
    <property type="entry name" value="Surp"/>
    <property type="match status" value="2"/>
</dbReference>
<feature type="domain" description="SURP motif" evidence="8">
    <location>
        <begin position="19"/>
        <end position="61"/>
    </location>
</feature>
<dbReference type="RefSeq" id="XP_038777835.1">
    <property type="nucleotide sequence ID" value="XM_038921907.1"/>
</dbReference>
<dbReference type="KEGG" id="bnn:FOA43_001595"/>
<dbReference type="GO" id="GO:0071013">
    <property type="term" value="C:catalytic step 2 spliceosome"/>
    <property type="evidence" value="ECO:0007669"/>
    <property type="project" value="TreeGrafter"/>
</dbReference>
<evidence type="ECO:0000313" key="10">
    <source>
        <dbReference type="Proteomes" id="UP000662931"/>
    </source>
</evidence>
<keyword evidence="2" id="KW-0507">mRNA processing</keyword>
<dbReference type="InterPro" id="IPR035967">
    <property type="entry name" value="SWAP/Surp_sf"/>
</dbReference>
<dbReference type="GeneID" id="62194996"/>
<evidence type="ECO:0000256" key="1">
    <source>
        <dbReference type="ARBA" id="ARBA00004123"/>
    </source>
</evidence>
<evidence type="ECO:0000256" key="5">
    <source>
        <dbReference type="ARBA" id="ARBA00023187"/>
    </source>
</evidence>
<feature type="compositionally biased region" description="Polar residues" evidence="7">
    <location>
        <begin position="420"/>
        <end position="430"/>
    </location>
</feature>
<evidence type="ECO:0000256" key="2">
    <source>
        <dbReference type="ARBA" id="ARBA00022664"/>
    </source>
</evidence>
<organism evidence="9 10">
    <name type="scientific">Eeniella nana</name>
    <name type="common">Yeast</name>
    <name type="synonym">Brettanomyces nanus</name>
    <dbReference type="NCBI Taxonomy" id="13502"/>
    <lineage>
        <taxon>Eukaryota</taxon>
        <taxon>Fungi</taxon>
        <taxon>Dikarya</taxon>
        <taxon>Ascomycota</taxon>
        <taxon>Saccharomycotina</taxon>
        <taxon>Pichiomycetes</taxon>
        <taxon>Pichiales</taxon>
        <taxon>Pichiaceae</taxon>
        <taxon>Brettanomyces</taxon>
    </lineage>
</organism>
<gene>
    <name evidence="9" type="ORF">FOA43_001595</name>
</gene>
<dbReference type="PROSITE" id="PS50128">
    <property type="entry name" value="SURP"/>
    <property type="match status" value="1"/>
</dbReference>
<dbReference type="Proteomes" id="UP000662931">
    <property type="component" value="Chromosome 1"/>
</dbReference>
<keyword evidence="4" id="KW-0677">Repeat</keyword>
<evidence type="ECO:0000256" key="4">
    <source>
        <dbReference type="ARBA" id="ARBA00022737"/>
    </source>
</evidence>
<evidence type="ECO:0000256" key="7">
    <source>
        <dbReference type="SAM" id="MobiDB-lite"/>
    </source>
</evidence>
<feature type="compositionally biased region" description="Basic and acidic residues" evidence="7">
    <location>
        <begin position="434"/>
        <end position="453"/>
    </location>
</feature>
<comment type="subcellular location">
    <subcellularLocation>
        <location evidence="1">Nucleus</location>
    </subcellularLocation>
</comment>
<keyword evidence="10" id="KW-1185">Reference proteome</keyword>
<dbReference type="GO" id="GO:0000381">
    <property type="term" value="P:regulation of alternative mRNA splicing, via spliceosome"/>
    <property type="evidence" value="ECO:0007669"/>
    <property type="project" value="TreeGrafter"/>
</dbReference>
<dbReference type="FunFam" id="1.10.10.790:FF:000002">
    <property type="entry name" value="Splicing factor 3A subunit 1"/>
    <property type="match status" value="1"/>
</dbReference>
<keyword evidence="6" id="KW-0539">Nucleus</keyword>
<dbReference type="GO" id="GO:0045292">
    <property type="term" value="P:mRNA cis splicing, via spliceosome"/>
    <property type="evidence" value="ECO:0007669"/>
    <property type="project" value="InterPro"/>
</dbReference>
<dbReference type="GO" id="GO:0071004">
    <property type="term" value="C:U2-type prespliceosome"/>
    <property type="evidence" value="ECO:0007669"/>
    <property type="project" value="TreeGrafter"/>
</dbReference>
<keyword evidence="3" id="KW-0747">Spliceosome</keyword>